<gene>
    <name evidence="1" type="ORF">EV671_100397</name>
</gene>
<organism evidence="1 2">
    <name type="scientific">Roseateles saccharophilus</name>
    <name type="common">Pseudomonas saccharophila</name>
    <dbReference type="NCBI Taxonomy" id="304"/>
    <lineage>
        <taxon>Bacteria</taxon>
        <taxon>Pseudomonadati</taxon>
        <taxon>Pseudomonadota</taxon>
        <taxon>Betaproteobacteria</taxon>
        <taxon>Burkholderiales</taxon>
        <taxon>Sphaerotilaceae</taxon>
        <taxon>Roseateles</taxon>
    </lineage>
</organism>
<dbReference type="InterPro" id="IPR009727">
    <property type="entry name" value="NifT"/>
</dbReference>
<protein>
    <submittedName>
        <fullName evidence="1">Nitrogen fixation protein NifT</fullName>
    </submittedName>
</protein>
<dbReference type="SUPFAM" id="SSF159203">
    <property type="entry name" value="NifT/FixU-like"/>
    <property type="match status" value="1"/>
</dbReference>
<evidence type="ECO:0000313" key="2">
    <source>
        <dbReference type="Proteomes" id="UP000295110"/>
    </source>
</evidence>
<dbReference type="InterPro" id="IPR024044">
    <property type="entry name" value="NifT/FixU_barrel-like_dom_sf"/>
</dbReference>
<proteinExistence type="predicted"/>
<dbReference type="EMBL" id="SMBU01000003">
    <property type="protein sequence ID" value="TCV03442.1"/>
    <property type="molecule type" value="Genomic_DNA"/>
</dbReference>
<dbReference type="NCBIfam" id="TIGR02934">
    <property type="entry name" value="nifT_nitrog"/>
    <property type="match status" value="1"/>
</dbReference>
<dbReference type="GO" id="GO:0009399">
    <property type="term" value="P:nitrogen fixation"/>
    <property type="evidence" value="ECO:0007669"/>
    <property type="project" value="InterPro"/>
</dbReference>
<name>A0A4R3VHW7_ROSSA</name>
<dbReference type="Pfam" id="PF06988">
    <property type="entry name" value="NifT"/>
    <property type="match status" value="1"/>
</dbReference>
<evidence type="ECO:0000313" key="1">
    <source>
        <dbReference type="EMBL" id="TCV03442.1"/>
    </source>
</evidence>
<dbReference type="RefSeq" id="WP_132569951.1">
    <property type="nucleotide sequence ID" value="NZ_CBCSGL010000002.1"/>
</dbReference>
<dbReference type="Proteomes" id="UP000295110">
    <property type="component" value="Unassembled WGS sequence"/>
</dbReference>
<accession>A0A4R3VHW7</accession>
<dbReference type="OrthoDB" id="196613at2"/>
<dbReference type="Gene3D" id="2.40.50.240">
    <property type="entry name" value="NifT/FixU-like"/>
    <property type="match status" value="1"/>
</dbReference>
<sequence length="72" mass="7504">MKVMIRKSAAGVLSAYVPKKDLEEPIVAQEKPGLWGGSVTLANGWQLALPEMAAGTGLPITVEARRLAGGSD</sequence>
<dbReference type="AlphaFoldDB" id="A0A4R3VHW7"/>
<keyword evidence="2" id="KW-1185">Reference proteome</keyword>
<reference evidence="1 2" key="1">
    <citation type="submission" date="2019-03" db="EMBL/GenBank/DDBJ databases">
        <title>Genomic Encyclopedia of Type Strains, Phase IV (KMG-IV): sequencing the most valuable type-strain genomes for metagenomic binning, comparative biology and taxonomic classification.</title>
        <authorList>
            <person name="Goeker M."/>
        </authorList>
    </citation>
    <scope>NUCLEOTIDE SEQUENCE [LARGE SCALE GENOMIC DNA]</scope>
    <source>
        <strain evidence="1 2">DSM 654</strain>
    </source>
</reference>
<comment type="caution">
    <text evidence="1">The sequence shown here is derived from an EMBL/GenBank/DDBJ whole genome shotgun (WGS) entry which is preliminary data.</text>
</comment>